<reference evidence="5" key="1">
    <citation type="journal article" date="2019" name="Microbiol. Res.">
        <title>Mating-type switching and mating-type gene array expression in the methylotrophic yeast Ogataea thermomethanolica TBRC656.</title>
        <authorList>
            <person name="Wongwisansri S."/>
            <person name="Promdonkoy P."/>
            <person name="Likhitrattanapisal S."/>
            <person name="Harnpichanchai P."/>
            <person name="Fujiyama K."/>
            <person name="Kaneko Y."/>
            <person name="Eurwilaichitr L."/>
            <person name="Ingsriswang S."/>
            <person name="Tanapongpipat S."/>
        </authorList>
    </citation>
    <scope>NUCLEOTIDE SEQUENCE</scope>
    <source>
        <strain evidence="5">TBRC 656</strain>
    </source>
</reference>
<dbReference type="AlphaFoldDB" id="A0A5P8D3T7"/>
<evidence type="ECO:0000313" key="4">
    <source>
        <dbReference type="EMBL" id="QFP92351.1"/>
    </source>
</evidence>
<keyword evidence="2" id="KW-0496">Mitochondrion</keyword>
<dbReference type="PANTHER" id="PTHR28074:SF1">
    <property type="entry name" value="ATP SYNTHASE SUBUNIT K, MITOCHONDRIAL"/>
    <property type="match status" value="1"/>
</dbReference>
<evidence type="ECO:0000313" key="5">
    <source>
        <dbReference type="EMBL" id="QGW56832.1"/>
    </source>
</evidence>
<reference evidence="4" key="2">
    <citation type="submission" date="2019-03" db="EMBL/GenBank/DDBJ databases">
        <authorList>
            <person name="Promdonkoy P."/>
            <person name="Likhitrattanapisal S."/>
            <person name="Harnpichanchai P."/>
            <person name="Fujiyama K."/>
            <person name="Kaneko Y."/>
            <person name="Eurwilaichitr L."/>
            <person name="Ingsriswang S."/>
            <person name="Tanapongpipat S."/>
            <person name="Wongwisansri S."/>
        </authorList>
    </citation>
    <scope>NUCLEOTIDE SEQUENCE</scope>
    <source>
        <strain evidence="4">TBRC 656</strain>
    </source>
</reference>
<dbReference type="EMBL" id="MN480443">
    <property type="protein sequence ID" value="QGW56832.1"/>
    <property type="molecule type" value="Genomic_DNA"/>
</dbReference>
<dbReference type="PANTHER" id="PTHR28074">
    <property type="entry name" value="ATP SYNTHASE SUBUNIT K, MITOCHONDRIAL"/>
    <property type="match status" value="1"/>
</dbReference>
<evidence type="ECO:0000256" key="1">
    <source>
        <dbReference type="ARBA" id="ARBA00004325"/>
    </source>
</evidence>
<evidence type="ECO:0000256" key="3">
    <source>
        <dbReference type="ARBA" id="ARBA00023136"/>
    </source>
</evidence>
<dbReference type="Pfam" id="PF11022">
    <property type="entry name" value="ATP19"/>
    <property type="match status" value="1"/>
</dbReference>
<evidence type="ECO:0000256" key="2">
    <source>
        <dbReference type="ARBA" id="ARBA00023128"/>
    </source>
</evidence>
<proteinExistence type="evidence at transcript level"/>
<dbReference type="GO" id="GO:0031966">
    <property type="term" value="C:mitochondrial membrane"/>
    <property type="evidence" value="ECO:0007669"/>
    <property type="project" value="UniProtKB-SubCell"/>
</dbReference>
<accession>A0A5P8D3T7</accession>
<keyword evidence="3" id="KW-0472">Membrane</keyword>
<dbReference type="EMBL" id="MK679671">
    <property type="protein sequence ID" value="QFP92351.1"/>
    <property type="molecule type" value="mRNA"/>
</dbReference>
<dbReference type="GO" id="GO:0015986">
    <property type="term" value="P:proton motive force-driven ATP synthesis"/>
    <property type="evidence" value="ECO:0007669"/>
    <property type="project" value="TreeGrafter"/>
</dbReference>
<gene>
    <name evidence="4" type="primary">MCM7</name>
</gene>
<comment type="subcellular location">
    <subcellularLocation>
        <location evidence="1">Mitochondrion membrane</location>
    </subcellularLocation>
</comment>
<sequence length="63" mass="6833">MAGAYTILGKAVPPHHLAIATIASVVALVAPKPWTPKVKLEPKIESSSPEEAQFVKEYLEKHN</sequence>
<name>A0A5P8D3T7_9ASCO</name>
<protein>
    <submittedName>
        <fullName evidence="4">DNA replication licensing factor MCM7</fullName>
    </submittedName>
</protein>
<organism evidence="4">
    <name type="scientific">Ogataea thermomethanolica</name>
    <name type="common">nom. inval.</name>
    <dbReference type="NCBI Taxonomy" id="310468"/>
    <lineage>
        <taxon>Eukaryota</taxon>
        <taxon>Fungi</taxon>
        <taxon>Dikarya</taxon>
        <taxon>Ascomycota</taxon>
        <taxon>Saccharomycotina</taxon>
        <taxon>Pichiomycetes</taxon>
        <taxon>Pichiales</taxon>
        <taxon>Pichiaceae</taxon>
        <taxon>Ogataea</taxon>
    </lineage>
</organism>
<dbReference type="InterPro" id="IPR021278">
    <property type="entry name" value="ATP19"/>
</dbReference>